<comment type="caution">
    <text evidence="6">The sequence shown here is derived from an EMBL/GenBank/DDBJ whole genome shotgun (WGS) entry which is preliminary data.</text>
</comment>
<feature type="domain" description="Tag1-like fourth Ig-like" evidence="4">
    <location>
        <begin position="597"/>
        <end position="708"/>
    </location>
</feature>
<dbReference type="Pfam" id="PF26153">
    <property type="entry name" value="LEA-2L_5"/>
    <property type="match status" value="1"/>
</dbReference>
<feature type="compositionally biased region" description="Polar residues" evidence="1">
    <location>
        <begin position="23"/>
        <end position="40"/>
    </location>
</feature>
<evidence type="ECO:0000256" key="1">
    <source>
        <dbReference type="SAM" id="MobiDB-lite"/>
    </source>
</evidence>
<dbReference type="GO" id="GO:0000329">
    <property type="term" value="C:fungal-type vacuole membrane"/>
    <property type="evidence" value="ECO:0007669"/>
    <property type="project" value="InterPro"/>
</dbReference>
<feature type="transmembrane region" description="Helical" evidence="2">
    <location>
        <begin position="79"/>
        <end position="102"/>
    </location>
</feature>
<dbReference type="Proteomes" id="UP000193689">
    <property type="component" value="Unassembled WGS sequence"/>
</dbReference>
<dbReference type="EMBL" id="MCFJ01000007">
    <property type="protein sequence ID" value="ORY64001.1"/>
    <property type="molecule type" value="Genomic_DNA"/>
</dbReference>
<dbReference type="PANTHER" id="PTHR35895">
    <property type="entry name" value="CHROMOSOME 16, WHOLE GENOME SHOTGUN SEQUENCE"/>
    <property type="match status" value="1"/>
</dbReference>
<evidence type="ECO:0008006" key="8">
    <source>
        <dbReference type="Google" id="ProtNLM"/>
    </source>
</evidence>
<keyword evidence="2" id="KW-1133">Transmembrane helix</keyword>
<evidence type="ECO:0000313" key="7">
    <source>
        <dbReference type="Proteomes" id="UP000193689"/>
    </source>
</evidence>
<protein>
    <recommendedName>
        <fullName evidence="8">Pre-rRNA processing protein</fullName>
    </recommendedName>
</protein>
<dbReference type="Pfam" id="PF22786">
    <property type="entry name" value="Tag1_C"/>
    <property type="match status" value="1"/>
</dbReference>
<feature type="region of interest" description="Disordered" evidence="1">
    <location>
        <begin position="1"/>
        <end position="71"/>
    </location>
</feature>
<organism evidence="6 7">
    <name type="scientific">Pseudomassariella vexata</name>
    <dbReference type="NCBI Taxonomy" id="1141098"/>
    <lineage>
        <taxon>Eukaryota</taxon>
        <taxon>Fungi</taxon>
        <taxon>Dikarya</taxon>
        <taxon>Ascomycota</taxon>
        <taxon>Pezizomycotina</taxon>
        <taxon>Sordariomycetes</taxon>
        <taxon>Xylariomycetidae</taxon>
        <taxon>Amphisphaeriales</taxon>
        <taxon>Pseudomassariaceae</taxon>
        <taxon>Pseudomassariella</taxon>
    </lineage>
</organism>
<keyword evidence="7" id="KW-1185">Reference proteome</keyword>
<reference evidence="6 7" key="1">
    <citation type="submission" date="2016-07" db="EMBL/GenBank/DDBJ databases">
        <title>Pervasive Adenine N6-methylation of Active Genes in Fungi.</title>
        <authorList>
            <consortium name="DOE Joint Genome Institute"/>
            <person name="Mondo S.J."/>
            <person name="Dannebaum R.O."/>
            <person name="Kuo R.C."/>
            <person name="Labutti K."/>
            <person name="Haridas S."/>
            <person name="Kuo A."/>
            <person name="Salamov A."/>
            <person name="Ahrendt S.R."/>
            <person name="Lipzen A."/>
            <person name="Sullivan W."/>
            <person name="Andreopoulos W.B."/>
            <person name="Clum A."/>
            <person name="Lindquist E."/>
            <person name="Daum C."/>
            <person name="Ramamoorthy G.K."/>
            <person name="Gryganskyi A."/>
            <person name="Culley D."/>
            <person name="Magnuson J.K."/>
            <person name="James T.Y."/>
            <person name="O'Malley M.A."/>
            <person name="Stajich J.E."/>
            <person name="Spatafora J.W."/>
            <person name="Visel A."/>
            <person name="Grigoriev I.V."/>
        </authorList>
    </citation>
    <scope>NUCLEOTIDE SEQUENCE [LARGE SCALE GENOMIC DNA]</scope>
    <source>
        <strain evidence="6 7">CBS 129021</strain>
    </source>
</reference>
<keyword evidence="2" id="KW-0812">Transmembrane</keyword>
<dbReference type="InterPro" id="IPR059065">
    <property type="entry name" value="Ig_Tag1-like_4th"/>
</dbReference>
<evidence type="ECO:0000259" key="3">
    <source>
        <dbReference type="Pfam" id="PF22786"/>
    </source>
</evidence>
<dbReference type="PANTHER" id="PTHR35895:SF3">
    <property type="entry name" value="PRE-RRNA PROCESSING PROTEIN"/>
    <property type="match status" value="1"/>
</dbReference>
<dbReference type="STRING" id="1141098.A0A1Y2DXK8"/>
<gene>
    <name evidence="6" type="ORF">BCR38DRAFT_342489</name>
</gene>
<dbReference type="InterPro" id="IPR055011">
    <property type="entry name" value="Tag1_C"/>
</dbReference>
<dbReference type="RefSeq" id="XP_040715415.1">
    <property type="nucleotide sequence ID" value="XM_040855951.1"/>
</dbReference>
<evidence type="ECO:0000256" key="2">
    <source>
        <dbReference type="SAM" id="Phobius"/>
    </source>
</evidence>
<dbReference type="InParanoid" id="A0A1Y2DXK8"/>
<dbReference type="InterPro" id="IPR059066">
    <property type="entry name" value="Ig_Tag1-like_5th"/>
</dbReference>
<name>A0A1Y2DXK8_9PEZI</name>
<dbReference type="GeneID" id="63772163"/>
<keyword evidence="2" id="KW-0472">Membrane</keyword>
<dbReference type="AlphaFoldDB" id="A0A1Y2DXK8"/>
<feature type="domain" description="Tag1 C-terminal" evidence="3">
    <location>
        <begin position="468"/>
        <end position="582"/>
    </location>
</feature>
<dbReference type="Pfam" id="PF26174">
    <property type="entry name" value="LEA-2_1"/>
    <property type="match status" value="1"/>
</dbReference>
<feature type="domain" description="Tag1-like fifth Ig-like" evidence="5">
    <location>
        <begin position="736"/>
        <end position="847"/>
    </location>
</feature>
<evidence type="ECO:0000313" key="6">
    <source>
        <dbReference type="EMBL" id="ORY64001.1"/>
    </source>
</evidence>
<dbReference type="OrthoDB" id="5596576at2759"/>
<sequence>MSDDESSPLLAGETAPKGKAPVNRSNNSGDSTPLLSSSADTPRYDGEQDQPDHEAVAASIRSRHSDVLSTHPSKKSRRWASFIAMGILGIIVIAIIALAFIVPDAVQEYAKQAAVVEPTNLSLESITTNGVRARIQANFRLDGSRVENDHVRRVGRAATWVANQLGTEGTQVAVYLPDYDNILLGTAGIPPLVLSLRDGYTTDLDFVTEVTPGNVEGIRSIANEWLEGLLDKLRLEGKADLSLKSGLIPLGTHTVEESLVFEAKKVPAMPQYNITRLNVEDVPAPGNKKSMVADVSLAAYNEYPVQLDVPELAFEILVPGCDADDPYIIVADAVTSEVLVKPRAEVEVDVHGLVRELPDSLTHACPNSRSSPLDLLLEQYMHGEPATLFVRGSSQPDGSTPRWIADILSSVTLPVPFPGRSLDGLIRNFSLTDVQFTLPDPFASPEDPEATPKVSGNILVTAGLPREMNFAINVTKVRAFADVFYKSQKFGELNLRKWQHANSTRVEANKGQEASLKIESRINDAPLNVTDGDVFSDVVQTLLFGGKPVRLDIKASVDVKVETALGQLVLKDVPAEGTIPVKPFSNGKGKGPLDGISPQIRSLRILNTSSSSITLQALVNVSNPTVYSAHVPFFNVHVLHNDSVLGEATVEDIDVARGVNTGILVTVKWNPSISGDKGQRIGRDLISQYISGYNTTITVKPHRDSIPGQRLLNKALSNLSFTVPAPKLDLPGDTPDEKAHFIRDATFHFISSTATFILVSPLHYNTLYIDRVNATAYYNHTEPIGTIFHELPFQAPPGKSVTPRLAVKWSAGSIGYDKVKKALGGKLKLDAQATVDIRLGNWKESLWYVGNGIGASVQL</sequence>
<evidence type="ECO:0000259" key="5">
    <source>
        <dbReference type="Pfam" id="PF26153"/>
    </source>
</evidence>
<evidence type="ECO:0000259" key="4">
    <source>
        <dbReference type="Pfam" id="PF26150"/>
    </source>
</evidence>
<dbReference type="InterPro" id="IPR046368">
    <property type="entry name" value="Tag1"/>
</dbReference>
<accession>A0A1Y2DXK8</accession>
<dbReference type="Pfam" id="PF26150">
    <property type="entry name" value="LEA-2_4"/>
    <property type="match status" value="1"/>
</dbReference>
<proteinExistence type="predicted"/>
<feature type="compositionally biased region" description="Basic and acidic residues" evidence="1">
    <location>
        <begin position="42"/>
        <end position="55"/>
    </location>
</feature>